<reference evidence="1 2" key="1">
    <citation type="journal article" date="2022" name="Nat. Ecol. Evol.">
        <title>A masculinizing supergene underlies an exaggerated male reproductive morph in a spider.</title>
        <authorList>
            <person name="Hendrickx F."/>
            <person name="De Corte Z."/>
            <person name="Sonet G."/>
            <person name="Van Belleghem S.M."/>
            <person name="Kostlbacher S."/>
            <person name="Vangestel C."/>
        </authorList>
    </citation>
    <scope>NUCLEOTIDE SEQUENCE [LARGE SCALE GENOMIC DNA]</scope>
    <source>
        <strain evidence="1">W744_W776</strain>
    </source>
</reference>
<dbReference type="EMBL" id="JAFNEN010000031">
    <property type="protein sequence ID" value="KAG8199119.1"/>
    <property type="molecule type" value="Genomic_DNA"/>
</dbReference>
<protein>
    <submittedName>
        <fullName evidence="1">Uncharacterized protein</fullName>
    </submittedName>
</protein>
<comment type="caution">
    <text evidence="1">The sequence shown here is derived from an EMBL/GenBank/DDBJ whole genome shotgun (WGS) entry which is preliminary data.</text>
</comment>
<proteinExistence type="predicted"/>
<organism evidence="1 2">
    <name type="scientific">Oedothorax gibbosus</name>
    <dbReference type="NCBI Taxonomy" id="931172"/>
    <lineage>
        <taxon>Eukaryota</taxon>
        <taxon>Metazoa</taxon>
        <taxon>Ecdysozoa</taxon>
        <taxon>Arthropoda</taxon>
        <taxon>Chelicerata</taxon>
        <taxon>Arachnida</taxon>
        <taxon>Araneae</taxon>
        <taxon>Araneomorphae</taxon>
        <taxon>Entelegynae</taxon>
        <taxon>Araneoidea</taxon>
        <taxon>Linyphiidae</taxon>
        <taxon>Erigoninae</taxon>
        <taxon>Oedothorax</taxon>
    </lineage>
</organism>
<keyword evidence="2" id="KW-1185">Reference proteome</keyword>
<dbReference type="Proteomes" id="UP000827092">
    <property type="component" value="Unassembled WGS sequence"/>
</dbReference>
<name>A0AAV6VTT1_9ARAC</name>
<gene>
    <name evidence="1" type="ORF">JTE90_016256</name>
</gene>
<evidence type="ECO:0000313" key="1">
    <source>
        <dbReference type="EMBL" id="KAG8199119.1"/>
    </source>
</evidence>
<dbReference type="AlphaFoldDB" id="A0AAV6VTT1"/>
<evidence type="ECO:0000313" key="2">
    <source>
        <dbReference type="Proteomes" id="UP000827092"/>
    </source>
</evidence>
<sequence length="85" mass="9524">MPARIEQMFIFNVFDAHLWEPSAGGCGWTEQLGSGLISRALDIGPYPIHMHDSVYGAQGTLEGPDAAASCRDLEWILPWRRWPLL</sequence>
<accession>A0AAV6VTT1</accession>